<keyword evidence="4" id="KW-1185">Reference proteome</keyword>
<protein>
    <submittedName>
        <fullName evidence="3">VPLPA-CTERM sorting domain-containing protein</fullName>
    </submittedName>
</protein>
<keyword evidence="1" id="KW-0812">Transmembrane</keyword>
<evidence type="ECO:0000313" key="4">
    <source>
        <dbReference type="Proteomes" id="UP001553161"/>
    </source>
</evidence>
<keyword evidence="1" id="KW-0472">Membrane</keyword>
<reference evidence="3 4" key="1">
    <citation type="submission" date="2024-07" db="EMBL/GenBank/DDBJ databases">
        <authorList>
            <person name="Kang M."/>
        </authorList>
    </citation>
    <scope>NUCLEOTIDE SEQUENCE [LARGE SCALE GENOMIC DNA]</scope>
    <source>
        <strain evidence="3 4">DFM31</strain>
    </source>
</reference>
<dbReference type="Proteomes" id="UP001553161">
    <property type="component" value="Unassembled WGS sequence"/>
</dbReference>
<sequence>MTFRFLTRWLPVLAVMLAVPGSGALASALPGITVKPSPQVDADPADMANFFGFSVFGLVSGSTATTPVTTGLSLFVVADIAADGSFTSGDLAVADGAAAWLNGSLSQIAFTENTAGDDTIELLFTTLNGAAAGEFGPLSVLTLMGEFGPTPFAASAPLATTGVFGTTRLNAATSAAIPLPAGAVLLLGALGALGLAARRRSA</sequence>
<dbReference type="RefSeq" id="WP_366193637.1">
    <property type="nucleotide sequence ID" value="NZ_JBFBVU010000017.1"/>
</dbReference>
<accession>A0ABV3LBG3</accession>
<evidence type="ECO:0000313" key="3">
    <source>
        <dbReference type="EMBL" id="MEV8467758.1"/>
    </source>
</evidence>
<name>A0ABV3LBG3_9RHOB</name>
<proteinExistence type="predicted"/>
<keyword evidence="1" id="KW-1133">Transmembrane helix</keyword>
<evidence type="ECO:0000256" key="2">
    <source>
        <dbReference type="SAM" id="SignalP"/>
    </source>
</evidence>
<keyword evidence="2" id="KW-0732">Signal</keyword>
<gene>
    <name evidence="3" type="ORF">AB0T83_13340</name>
</gene>
<dbReference type="NCBIfam" id="TIGR03370">
    <property type="entry name" value="VPLPA-CTERM"/>
    <property type="match status" value="1"/>
</dbReference>
<dbReference type="EMBL" id="JBFBVU010000017">
    <property type="protein sequence ID" value="MEV8467758.1"/>
    <property type="molecule type" value="Genomic_DNA"/>
</dbReference>
<organism evidence="3 4">
    <name type="scientific">Meridianimarinicoccus marinus</name>
    <dbReference type="NCBI Taxonomy" id="3231483"/>
    <lineage>
        <taxon>Bacteria</taxon>
        <taxon>Pseudomonadati</taxon>
        <taxon>Pseudomonadota</taxon>
        <taxon>Alphaproteobacteria</taxon>
        <taxon>Rhodobacterales</taxon>
        <taxon>Paracoccaceae</taxon>
        <taxon>Meridianimarinicoccus</taxon>
    </lineage>
</organism>
<feature type="signal peptide" evidence="2">
    <location>
        <begin position="1"/>
        <end position="26"/>
    </location>
</feature>
<evidence type="ECO:0000256" key="1">
    <source>
        <dbReference type="SAM" id="Phobius"/>
    </source>
</evidence>
<feature type="chain" id="PRO_5047340545" evidence="2">
    <location>
        <begin position="27"/>
        <end position="202"/>
    </location>
</feature>
<comment type="caution">
    <text evidence="3">The sequence shown here is derived from an EMBL/GenBank/DDBJ whole genome shotgun (WGS) entry which is preliminary data.</text>
</comment>
<feature type="transmembrane region" description="Helical" evidence="1">
    <location>
        <begin position="177"/>
        <end position="197"/>
    </location>
</feature>
<dbReference type="InterPro" id="IPR022472">
    <property type="entry name" value="VPLPA-CTERM"/>
</dbReference>